<dbReference type="Proteomes" id="UP000325372">
    <property type="component" value="Unassembled WGS sequence"/>
</dbReference>
<dbReference type="RefSeq" id="WP_150863039.1">
    <property type="nucleotide sequence ID" value="NZ_VYXP01000002.1"/>
</dbReference>
<accession>A0A5N0TH65</accession>
<reference evidence="1 2" key="1">
    <citation type="submission" date="2019-09" db="EMBL/GenBank/DDBJ databases">
        <title>Wenzhouxiangella sp. Genome sequencing and assembly.</title>
        <authorList>
            <person name="Zhang R."/>
        </authorList>
    </citation>
    <scope>NUCLEOTIDE SEQUENCE [LARGE SCALE GENOMIC DNA]</scope>
    <source>
        <strain evidence="1 2">W260</strain>
    </source>
</reference>
<gene>
    <name evidence="1" type="ORF">F3N42_03755</name>
</gene>
<name>A0A5N0TH65_9GAMM</name>
<sequence>MIELRELWAVMKTMYPHAFKEYGGVDGPTFRYWERELKNYNLAAGYQSLQQRSSEFPPTLPEFKQLCRAGKGYHHPQNCSDQDKAAIESSARKLLAGSTGSSQSRIITRGQIKVFQKKRGEHWYDQYPQGLTRYNLDEIYGADLELIRPAVARHDDDTPVRSAA</sequence>
<evidence type="ECO:0000313" key="1">
    <source>
        <dbReference type="EMBL" id="KAA9133477.1"/>
    </source>
</evidence>
<organism evidence="1 2">
    <name type="scientific">Marinihelvus fidelis</name>
    <dbReference type="NCBI Taxonomy" id="2613842"/>
    <lineage>
        <taxon>Bacteria</taxon>
        <taxon>Pseudomonadati</taxon>
        <taxon>Pseudomonadota</taxon>
        <taxon>Gammaproteobacteria</taxon>
        <taxon>Chromatiales</taxon>
        <taxon>Wenzhouxiangellaceae</taxon>
        <taxon>Marinihelvus</taxon>
    </lineage>
</organism>
<evidence type="ECO:0000313" key="2">
    <source>
        <dbReference type="Proteomes" id="UP000325372"/>
    </source>
</evidence>
<keyword evidence="2" id="KW-1185">Reference proteome</keyword>
<proteinExistence type="predicted"/>
<protein>
    <submittedName>
        <fullName evidence="1">Uncharacterized protein</fullName>
    </submittedName>
</protein>
<comment type="caution">
    <text evidence="1">The sequence shown here is derived from an EMBL/GenBank/DDBJ whole genome shotgun (WGS) entry which is preliminary data.</text>
</comment>
<dbReference type="AlphaFoldDB" id="A0A5N0TH65"/>
<dbReference type="EMBL" id="VYXP01000002">
    <property type="protein sequence ID" value="KAA9133477.1"/>
    <property type="molecule type" value="Genomic_DNA"/>
</dbReference>